<dbReference type="RefSeq" id="WP_038804130.1">
    <property type="nucleotide sequence ID" value="NZ_CP065707.1"/>
</dbReference>
<accession>A0A7T2ZXV5</accession>
<dbReference type="InterPro" id="IPR052942">
    <property type="entry name" value="LPS_cholinephosphotransferase"/>
</dbReference>
<evidence type="ECO:0000259" key="1">
    <source>
        <dbReference type="Pfam" id="PF04991"/>
    </source>
</evidence>
<gene>
    <name evidence="2" type="ORF">I6G42_03820</name>
</gene>
<sequence length="265" mass="31347">MTKKEKILLKIQEEELKLLKEFIRICSQNKIKYFALGGSLLGAVRHKGFIPWDDDMDLGIPRNDFEKFTNEIDFNKYNKNYILESSEVNLGVIQYKLKSGVQILGEKYEVCLDIFPLDGMPVNKLQKFFFERKILFYRMLYKFSVIDQVVDKDRGAFENLLFKIAKLLKLNKFISTSLMNCKLNKLIKTYDYSSSRYVGNILGRYRSKEIVEKNFFGKGVLLPFEDIYINCPVNYDCYLKNIYCDYMQLPPVEDRIPHFEELKNK</sequence>
<evidence type="ECO:0000313" key="2">
    <source>
        <dbReference type="EMBL" id="QPT02521.1"/>
    </source>
</evidence>
<name>A0A7T2ZXV5_STROR</name>
<dbReference type="EMBL" id="CP065707">
    <property type="protein sequence ID" value="QPT02521.1"/>
    <property type="molecule type" value="Genomic_DNA"/>
</dbReference>
<dbReference type="AlphaFoldDB" id="A0A7T2ZXV5"/>
<dbReference type="Proteomes" id="UP000595086">
    <property type="component" value="Chromosome"/>
</dbReference>
<reference evidence="2 3" key="1">
    <citation type="submission" date="2020-12" db="EMBL/GenBank/DDBJ databases">
        <title>FDA dAtabase for Regulatory Grade micrObial Sequences (FDA-ARGOS): Supporting development and validation of Infectious Disease Dx tests.</title>
        <authorList>
            <person name="Sproer C."/>
            <person name="Gronow S."/>
            <person name="Severitt S."/>
            <person name="Schroder I."/>
            <person name="Tallon L."/>
            <person name="Sadzewicz L."/>
            <person name="Zhao X."/>
            <person name="Boylan J."/>
            <person name="Ott S."/>
            <person name="Bowen H."/>
            <person name="Vavikolanu K."/>
            <person name="Mehta A."/>
            <person name="Aluvathingal J."/>
            <person name="Nadendla S."/>
            <person name="Lowell S."/>
            <person name="Myers T."/>
            <person name="Yan Y."/>
            <person name="Sichtig H."/>
        </authorList>
    </citation>
    <scope>NUCLEOTIDE SEQUENCE [LARGE SCALE GENOMIC DNA]</scope>
    <source>
        <strain evidence="2 3">FDAARGOS_885</strain>
    </source>
</reference>
<dbReference type="InterPro" id="IPR007074">
    <property type="entry name" value="LicD/FKTN/FKRP_NTP_transf"/>
</dbReference>
<organism evidence="2 3">
    <name type="scientific">Streptococcus oralis</name>
    <dbReference type="NCBI Taxonomy" id="1303"/>
    <lineage>
        <taxon>Bacteria</taxon>
        <taxon>Bacillati</taxon>
        <taxon>Bacillota</taxon>
        <taxon>Bacilli</taxon>
        <taxon>Lactobacillales</taxon>
        <taxon>Streptococcaceae</taxon>
        <taxon>Streptococcus</taxon>
    </lineage>
</organism>
<dbReference type="Pfam" id="PF04991">
    <property type="entry name" value="LicD"/>
    <property type="match status" value="1"/>
</dbReference>
<proteinExistence type="predicted"/>
<protein>
    <submittedName>
        <fullName evidence="2">LicD family protein</fullName>
    </submittedName>
</protein>
<dbReference type="PANTHER" id="PTHR43404">
    <property type="entry name" value="LIPOPOLYSACCHARIDE CHOLINEPHOSPHOTRANSFERASE LICD"/>
    <property type="match status" value="1"/>
</dbReference>
<dbReference type="PANTHER" id="PTHR43404:SF2">
    <property type="entry name" value="LIPOPOLYSACCHARIDE CHOLINEPHOSPHOTRANSFERASE LICD"/>
    <property type="match status" value="1"/>
</dbReference>
<dbReference type="GO" id="GO:0009100">
    <property type="term" value="P:glycoprotein metabolic process"/>
    <property type="evidence" value="ECO:0007669"/>
    <property type="project" value="UniProtKB-ARBA"/>
</dbReference>
<feature type="domain" description="LicD/FKTN/FKRP nucleotidyltransferase" evidence="1">
    <location>
        <begin position="26"/>
        <end position="243"/>
    </location>
</feature>
<evidence type="ECO:0000313" key="3">
    <source>
        <dbReference type="Proteomes" id="UP000595086"/>
    </source>
</evidence>